<sequence length="130" mass="15719">MKYRFQKFSLEDLEREIPAILKSENGNLGNYKNEHYLYWIRPNTDYFVNIALNDNEAKEANLFKKEDLKAWDKFFLEFLGKKWDKNIYYIGFGDSIRTKKLGNGKIIKFIQREYFITDKDIHNLQNYSLI</sequence>
<dbReference type="RefSeq" id="WP_059222338.1">
    <property type="nucleotide sequence ID" value="NZ_LMVH01000001.1"/>
</dbReference>
<dbReference type="EMBL" id="LMVH01000001">
    <property type="protein sequence ID" value="KUL98036.1"/>
    <property type="molecule type" value="Genomic_DNA"/>
</dbReference>
<reference evidence="1 2" key="1">
    <citation type="submission" date="2015-10" db="EMBL/GenBank/DDBJ databases">
        <authorList>
            <person name="Gilbert D.G."/>
        </authorList>
    </citation>
    <scope>NUCLEOTIDE SEQUENCE [LARGE SCALE GENOMIC DNA]</scope>
    <source>
        <strain evidence="1 2">ChDC F311</strain>
    </source>
</reference>
<gene>
    <name evidence="1" type="ORF">RO03_00390</name>
</gene>
<comment type="caution">
    <text evidence="1">The sequence shown here is derived from an EMBL/GenBank/DDBJ whole genome shotgun (WGS) entry which is preliminary data.</text>
</comment>
<organism evidence="1 2">
    <name type="scientific">Fusobacterium nucleatum subsp. nucleatum</name>
    <dbReference type="NCBI Taxonomy" id="76856"/>
    <lineage>
        <taxon>Bacteria</taxon>
        <taxon>Fusobacteriati</taxon>
        <taxon>Fusobacteriota</taxon>
        <taxon>Fusobacteriia</taxon>
        <taxon>Fusobacteriales</taxon>
        <taxon>Fusobacteriaceae</taxon>
        <taxon>Fusobacterium</taxon>
    </lineage>
</organism>
<evidence type="ECO:0000313" key="1">
    <source>
        <dbReference type="EMBL" id="KUL98036.1"/>
    </source>
</evidence>
<evidence type="ECO:0000313" key="2">
    <source>
        <dbReference type="Proteomes" id="UP000054800"/>
    </source>
</evidence>
<protein>
    <submittedName>
        <fullName evidence="1">Uncharacterized protein</fullName>
    </submittedName>
</protein>
<name>A0A101K652_FUSNC</name>
<dbReference type="AlphaFoldDB" id="A0A101K652"/>
<accession>A0A101K652</accession>
<dbReference type="Proteomes" id="UP000054800">
    <property type="component" value="Unassembled WGS sequence"/>
</dbReference>
<proteinExistence type="predicted"/>